<proteinExistence type="inferred from homology"/>
<dbReference type="Gene3D" id="3.40.50.300">
    <property type="entry name" value="P-loop containing nucleotide triphosphate hydrolases"/>
    <property type="match status" value="1"/>
</dbReference>
<evidence type="ECO:0000256" key="2">
    <source>
        <dbReference type="ARBA" id="ARBA00022448"/>
    </source>
</evidence>
<comment type="caution">
    <text evidence="6">The sequence shown here is derived from an EMBL/GenBank/DDBJ whole genome shotgun (WGS) entry which is preliminary data.</text>
</comment>
<dbReference type="SUPFAM" id="SSF52540">
    <property type="entry name" value="P-loop containing nucleoside triphosphate hydrolases"/>
    <property type="match status" value="1"/>
</dbReference>
<sequence length="229" mass="25763">MGVIELKNVSFTYPNNPVIKNMDYEFQRGLVYCITGKSGAGKTTLLSMLSGIMDPTSGYIVYNGYPIDESDRYVYRSRDVGVIFQEYNLLPKFTVRENIQLSLDISGKKLRDLDGFGTFSNKKDYVDQLIREVGLDPEEVGNRRILKISGGQQQRIAIARALSFQPGVILADEPTGNLDIDTSIDIMNVFLHLAHELNRCVIIVTHSPQIADLADVRLDLKPLSRYKKV</sequence>
<comment type="similarity">
    <text evidence="1">Belongs to the ABC transporter superfamily.</text>
</comment>
<dbReference type="AlphaFoldDB" id="A0A934TYX3"/>
<feature type="domain" description="ABC transporter" evidence="5">
    <location>
        <begin position="4"/>
        <end position="229"/>
    </location>
</feature>
<keyword evidence="4 6" id="KW-0067">ATP-binding</keyword>
<gene>
    <name evidence="6" type="ORF">JKK62_05355</name>
</gene>
<dbReference type="InterPro" id="IPR003593">
    <property type="entry name" value="AAA+_ATPase"/>
</dbReference>
<evidence type="ECO:0000256" key="4">
    <source>
        <dbReference type="ARBA" id="ARBA00022840"/>
    </source>
</evidence>
<dbReference type="InterPro" id="IPR027417">
    <property type="entry name" value="P-loop_NTPase"/>
</dbReference>
<dbReference type="EMBL" id="JAEQMG010000048">
    <property type="protein sequence ID" value="MBK6088082.1"/>
    <property type="molecule type" value="Genomic_DNA"/>
</dbReference>
<evidence type="ECO:0000256" key="1">
    <source>
        <dbReference type="ARBA" id="ARBA00005417"/>
    </source>
</evidence>
<evidence type="ECO:0000313" key="7">
    <source>
        <dbReference type="Proteomes" id="UP000633365"/>
    </source>
</evidence>
<keyword evidence="3" id="KW-0547">Nucleotide-binding</keyword>
<dbReference type="PANTHER" id="PTHR24220">
    <property type="entry name" value="IMPORT ATP-BINDING PROTEIN"/>
    <property type="match status" value="1"/>
</dbReference>
<dbReference type="RefSeq" id="WP_186832914.1">
    <property type="nucleotide sequence ID" value="NZ_JAEQMG010000048.1"/>
</dbReference>
<dbReference type="GO" id="GO:0016887">
    <property type="term" value="F:ATP hydrolysis activity"/>
    <property type="evidence" value="ECO:0007669"/>
    <property type="project" value="InterPro"/>
</dbReference>
<dbReference type="InterPro" id="IPR003439">
    <property type="entry name" value="ABC_transporter-like_ATP-bd"/>
</dbReference>
<dbReference type="PANTHER" id="PTHR24220:SF689">
    <property type="entry name" value="LIPOPROTEIN-RELEASING SYSTEM ATP-BINDING PROTEIN LOLD"/>
    <property type="match status" value="1"/>
</dbReference>
<keyword evidence="7" id="KW-1185">Reference proteome</keyword>
<dbReference type="PROSITE" id="PS50893">
    <property type="entry name" value="ABC_TRANSPORTER_2"/>
    <property type="match status" value="1"/>
</dbReference>
<dbReference type="InterPro" id="IPR017911">
    <property type="entry name" value="MacB-like_ATP-bd"/>
</dbReference>
<dbReference type="GO" id="GO:0022857">
    <property type="term" value="F:transmembrane transporter activity"/>
    <property type="evidence" value="ECO:0007669"/>
    <property type="project" value="TreeGrafter"/>
</dbReference>
<dbReference type="GO" id="GO:0005886">
    <property type="term" value="C:plasma membrane"/>
    <property type="evidence" value="ECO:0007669"/>
    <property type="project" value="TreeGrafter"/>
</dbReference>
<name>A0A934TYX3_9FIRM</name>
<dbReference type="GO" id="GO:0005524">
    <property type="term" value="F:ATP binding"/>
    <property type="evidence" value="ECO:0007669"/>
    <property type="project" value="UniProtKB-KW"/>
</dbReference>
<accession>A0A934TYX3</accession>
<dbReference type="SMART" id="SM00382">
    <property type="entry name" value="AAA"/>
    <property type="match status" value="1"/>
</dbReference>
<dbReference type="InterPro" id="IPR015854">
    <property type="entry name" value="ABC_transpr_LolD-like"/>
</dbReference>
<evidence type="ECO:0000256" key="3">
    <source>
        <dbReference type="ARBA" id="ARBA00022741"/>
    </source>
</evidence>
<protein>
    <submittedName>
        <fullName evidence="6">ABC transporter ATP-binding protein</fullName>
    </submittedName>
</protein>
<evidence type="ECO:0000313" key="6">
    <source>
        <dbReference type="EMBL" id="MBK6088082.1"/>
    </source>
</evidence>
<dbReference type="Pfam" id="PF00005">
    <property type="entry name" value="ABC_tran"/>
    <property type="match status" value="1"/>
</dbReference>
<dbReference type="CDD" id="cd03255">
    <property type="entry name" value="ABC_MJ0796_LolCDE_FtsE"/>
    <property type="match status" value="1"/>
</dbReference>
<dbReference type="Proteomes" id="UP000633365">
    <property type="component" value="Unassembled WGS sequence"/>
</dbReference>
<dbReference type="InterPro" id="IPR017871">
    <property type="entry name" value="ABC_transporter-like_CS"/>
</dbReference>
<dbReference type="PROSITE" id="PS00211">
    <property type="entry name" value="ABC_TRANSPORTER_1"/>
    <property type="match status" value="1"/>
</dbReference>
<evidence type="ECO:0000259" key="5">
    <source>
        <dbReference type="PROSITE" id="PS50893"/>
    </source>
</evidence>
<organism evidence="6 7">
    <name type="scientific">Ruminococcus difficilis</name>
    <dbReference type="NCBI Taxonomy" id="2763069"/>
    <lineage>
        <taxon>Bacteria</taxon>
        <taxon>Bacillati</taxon>
        <taxon>Bacillota</taxon>
        <taxon>Clostridia</taxon>
        <taxon>Eubacteriales</taxon>
        <taxon>Oscillospiraceae</taxon>
        <taxon>Ruminococcus</taxon>
    </lineage>
</organism>
<keyword evidence="2" id="KW-0813">Transport</keyword>
<reference evidence="6" key="1">
    <citation type="submission" date="2021-01" db="EMBL/GenBank/DDBJ databases">
        <title>Genome public.</title>
        <authorList>
            <person name="Liu C."/>
            <person name="Sun Q."/>
        </authorList>
    </citation>
    <scope>NUCLEOTIDE SEQUENCE</scope>
    <source>
        <strain evidence="6">M6</strain>
    </source>
</reference>